<comment type="caution">
    <text evidence="8">The sequence shown here is derived from an EMBL/GenBank/DDBJ whole genome shotgun (WGS) entry which is preliminary data.</text>
</comment>
<dbReference type="PROSITE" id="PS51903">
    <property type="entry name" value="CLP_R"/>
    <property type="match status" value="1"/>
</dbReference>
<dbReference type="SUPFAM" id="SSF81923">
    <property type="entry name" value="Double Clp-N motif"/>
    <property type="match status" value="1"/>
</dbReference>
<dbReference type="InterPro" id="IPR003959">
    <property type="entry name" value="ATPase_AAA_core"/>
</dbReference>
<dbReference type="InterPro" id="IPR036628">
    <property type="entry name" value="Clp_N_dom_sf"/>
</dbReference>
<sequence>MMARVVAQSALLTAPTHAPSKEIGKPKTSLKMAGGLETPPLRIRSDSVPLGNKLVRFGHDFRSPVTLSSRPVTGSGCGAKEARFEGFTGKALEALMIARDESERLCHECIELEHILLGLIGGGTGTAAESLKSIGIKLEDVREYAIESPIGAFMGSVSVLWLLFSPTAMDTLILSFEEARKLGHNYIGPEHLLLGLLRRDNAREDDLGVFEFLEFDSSNIRTEVLRMVGEGDTVSVVPEGSTSNAKVATLEGYGANLMQCIGATTLDDYNEHSVEGTIAILMGLKEHFEIHHNLCYEDHAVITVAELSNQFISDGFLPDKAIDLFDKAGAYVSTRRAELLGVVKELSRELRQIMKSNKEKVHSLDLEKFRELRNREMELRMQFHIFHEMSQVDKIVKEVDVQGLVSSRSGIPFEKLVIDESDRRRKMEETLHKRVIGQDEAVKAVSFCAYNGLKRFCISHPIASFIFYGPTGVGKSELAKALAANYFGSEEAVIQFDMTEFMGSPTSKLIGQLTDAVRRQPHTVVFFKEIEKAHIDVLNMIRRILSDGFLADGKGRIVDFRNTLLIMTSNAESSVVEKDERLMEFDLDEESRYNRMKSLVMEELKQRLGPNLIDKSVRVIVFRHLNKLEVKEIADIKLKGVFDRLKAKEIQLHVTESFRERVVEQGYDSSCGARPLERAIRHLEDSIAEKMVTWKIKESDSVTVDVDSDGNAVILNG</sequence>
<dbReference type="InterPro" id="IPR019489">
    <property type="entry name" value="Clp_ATPase_C"/>
</dbReference>
<dbReference type="Gene3D" id="1.10.8.60">
    <property type="match status" value="2"/>
</dbReference>
<dbReference type="Pfam" id="PF17871">
    <property type="entry name" value="AAA_lid_9"/>
    <property type="match status" value="1"/>
</dbReference>
<evidence type="ECO:0000256" key="4">
    <source>
        <dbReference type="ARBA" id="ARBA00022741"/>
    </source>
</evidence>
<dbReference type="SMART" id="SM01086">
    <property type="entry name" value="ClpB_D2-small"/>
    <property type="match status" value="1"/>
</dbReference>
<evidence type="ECO:0000313" key="9">
    <source>
        <dbReference type="Proteomes" id="UP001396334"/>
    </source>
</evidence>
<evidence type="ECO:0000256" key="6">
    <source>
        <dbReference type="PROSITE-ProRule" id="PRU01251"/>
    </source>
</evidence>
<dbReference type="InterPro" id="IPR001270">
    <property type="entry name" value="ClpA/B"/>
</dbReference>
<dbReference type="PRINTS" id="PR00300">
    <property type="entry name" value="CLPPROTEASEA"/>
</dbReference>
<dbReference type="InterPro" id="IPR041546">
    <property type="entry name" value="ClpA/ClpB_AAA_lid"/>
</dbReference>
<dbReference type="PANTHER" id="PTHR11638:SF155">
    <property type="entry name" value="CHAPERONE PROTEIN CLPC1, CHLOROPLASTIC-LIKE"/>
    <property type="match status" value="1"/>
</dbReference>
<dbReference type="InterPro" id="IPR027417">
    <property type="entry name" value="P-loop_NTPase"/>
</dbReference>
<name>A0ABR1ZUD5_9ROSI</name>
<keyword evidence="9" id="KW-1185">Reference proteome</keyword>
<dbReference type="SMART" id="SM00382">
    <property type="entry name" value="AAA"/>
    <property type="match status" value="1"/>
</dbReference>
<comment type="subcellular location">
    <subcellularLocation>
        <location evidence="1">Plastid</location>
        <location evidence="1">Chloroplast</location>
    </subcellularLocation>
</comment>
<feature type="domain" description="Clp R" evidence="7">
    <location>
        <begin position="84"/>
        <end position="230"/>
    </location>
</feature>
<organism evidence="8 9">
    <name type="scientific">Hibiscus sabdariffa</name>
    <name type="common">roselle</name>
    <dbReference type="NCBI Taxonomy" id="183260"/>
    <lineage>
        <taxon>Eukaryota</taxon>
        <taxon>Viridiplantae</taxon>
        <taxon>Streptophyta</taxon>
        <taxon>Embryophyta</taxon>
        <taxon>Tracheophyta</taxon>
        <taxon>Spermatophyta</taxon>
        <taxon>Magnoliopsida</taxon>
        <taxon>eudicotyledons</taxon>
        <taxon>Gunneridae</taxon>
        <taxon>Pentapetalae</taxon>
        <taxon>rosids</taxon>
        <taxon>malvids</taxon>
        <taxon>Malvales</taxon>
        <taxon>Malvaceae</taxon>
        <taxon>Malvoideae</taxon>
        <taxon>Hibiscus</taxon>
    </lineage>
</organism>
<keyword evidence="2" id="KW-0934">Plastid</keyword>
<keyword evidence="2" id="KW-0150">Chloroplast</keyword>
<dbReference type="Gene3D" id="3.40.50.300">
    <property type="entry name" value="P-loop containing nucleotide triphosphate hydrolases"/>
    <property type="match status" value="1"/>
</dbReference>
<reference evidence="8 9" key="1">
    <citation type="journal article" date="2024" name="G3 (Bethesda)">
        <title>Genome assembly of Hibiscus sabdariffa L. provides insights into metabolisms of medicinal natural products.</title>
        <authorList>
            <person name="Kim T."/>
        </authorList>
    </citation>
    <scope>NUCLEOTIDE SEQUENCE [LARGE SCALE GENOMIC DNA]</scope>
    <source>
        <strain evidence="8">TK-2024</strain>
        <tissue evidence="8">Old leaves</tissue>
    </source>
</reference>
<protein>
    <recommendedName>
        <fullName evidence="7">Clp R domain-containing protein</fullName>
    </recommendedName>
</protein>
<dbReference type="SUPFAM" id="SSF52540">
    <property type="entry name" value="P-loop containing nucleoside triphosphate hydrolases"/>
    <property type="match status" value="2"/>
</dbReference>
<dbReference type="InterPro" id="IPR004176">
    <property type="entry name" value="Clp_R_N"/>
</dbReference>
<dbReference type="CDD" id="cd19499">
    <property type="entry name" value="RecA-like_ClpB_Hsp104-like"/>
    <property type="match status" value="1"/>
</dbReference>
<dbReference type="Pfam" id="PF07724">
    <property type="entry name" value="AAA_2"/>
    <property type="match status" value="1"/>
</dbReference>
<evidence type="ECO:0000256" key="3">
    <source>
        <dbReference type="ARBA" id="ARBA00022737"/>
    </source>
</evidence>
<dbReference type="Gene3D" id="1.10.1780.10">
    <property type="entry name" value="Clp, N-terminal domain"/>
    <property type="match status" value="2"/>
</dbReference>
<keyword evidence="4" id="KW-0547">Nucleotide-binding</keyword>
<evidence type="ECO:0000256" key="1">
    <source>
        <dbReference type="ARBA" id="ARBA00004229"/>
    </source>
</evidence>
<accession>A0ABR1ZUD5</accession>
<dbReference type="InterPro" id="IPR003593">
    <property type="entry name" value="AAA+_ATPase"/>
</dbReference>
<keyword evidence="5" id="KW-0067">ATP-binding</keyword>
<keyword evidence="3 6" id="KW-0677">Repeat</keyword>
<dbReference type="EMBL" id="JBBPBN010000584">
    <property type="protein sequence ID" value="KAK8484316.1"/>
    <property type="molecule type" value="Genomic_DNA"/>
</dbReference>
<evidence type="ECO:0000256" key="5">
    <source>
        <dbReference type="ARBA" id="ARBA00022840"/>
    </source>
</evidence>
<gene>
    <name evidence="8" type="ORF">V6N11_013112</name>
</gene>
<dbReference type="Pfam" id="PF10431">
    <property type="entry name" value="ClpB_D2-small"/>
    <property type="match status" value="1"/>
</dbReference>
<dbReference type="Proteomes" id="UP001396334">
    <property type="component" value="Unassembled WGS sequence"/>
</dbReference>
<proteinExistence type="predicted"/>
<dbReference type="Pfam" id="PF02861">
    <property type="entry name" value="Clp_N"/>
    <property type="match status" value="1"/>
</dbReference>
<dbReference type="Gene3D" id="4.10.860.10">
    <property type="entry name" value="UVR domain"/>
    <property type="match status" value="1"/>
</dbReference>
<dbReference type="PANTHER" id="PTHR11638">
    <property type="entry name" value="ATP-DEPENDENT CLP PROTEASE"/>
    <property type="match status" value="1"/>
</dbReference>
<evidence type="ECO:0000259" key="7">
    <source>
        <dbReference type="PROSITE" id="PS51903"/>
    </source>
</evidence>
<evidence type="ECO:0000256" key="2">
    <source>
        <dbReference type="ARBA" id="ARBA00022528"/>
    </source>
</evidence>
<evidence type="ECO:0000313" key="8">
    <source>
        <dbReference type="EMBL" id="KAK8484316.1"/>
    </source>
</evidence>
<dbReference type="InterPro" id="IPR050130">
    <property type="entry name" value="ClpA_ClpB"/>
</dbReference>